<evidence type="ECO:0000313" key="1">
    <source>
        <dbReference type="EMBL" id="PIU75449.1"/>
    </source>
</evidence>
<gene>
    <name evidence="1" type="ORF">COS76_00745</name>
</gene>
<accession>A0A2M7AY14</accession>
<dbReference type="AlphaFoldDB" id="A0A2M7AY14"/>
<sequence length="116" mass="13568">MPIKKIKNRKVKHKQPAEKPLTLSSLVRYNNKVFLPAIELRFATKTDLNELKIDLGEFKEEVNSRFDDTANTLDHILHNTESINQEHTIQINTNQRADKKIENHEKRINKLEVAVK</sequence>
<evidence type="ECO:0000313" key="2">
    <source>
        <dbReference type="Proteomes" id="UP000228775"/>
    </source>
</evidence>
<dbReference type="Proteomes" id="UP000228775">
    <property type="component" value="Unassembled WGS sequence"/>
</dbReference>
<organism evidence="1 2">
    <name type="scientific">Candidatus Portnoybacteria bacterium CG06_land_8_20_14_3_00_39_12</name>
    <dbReference type="NCBI Taxonomy" id="1974809"/>
    <lineage>
        <taxon>Bacteria</taxon>
        <taxon>Candidatus Portnoyibacteriota</taxon>
    </lineage>
</organism>
<comment type="caution">
    <text evidence="1">The sequence shown here is derived from an EMBL/GenBank/DDBJ whole genome shotgun (WGS) entry which is preliminary data.</text>
</comment>
<proteinExistence type="predicted"/>
<reference evidence="2" key="1">
    <citation type="submission" date="2017-09" db="EMBL/GenBank/DDBJ databases">
        <title>Depth-based differentiation of microbial function through sediment-hosted aquifers and enrichment of novel symbionts in the deep terrestrial subsurface.</title>
        <authorList>
            <person name="Probst A.J."/>
            <person name="Ladd B."/>
            <person name="Jarett J.K."/>
            <person name="Geller-Mcgrath D.E."/>
            <person name="Sieber C.M.K."/>
            <person name="Emerson J.B."/>
            <person name="Anantharaman K."/>
            <person name="Thomas B.C."/>
            <person name="Malmstrom R."/>
            <person name="Stieglmeier M."/>
            <person name="Klingl A."/>
            <person name="Woyke T."/>
            <person name="Ryan C.M."/>
            <person name="Banfield J.F."/>
        </authorList>
    </citation>
    <scope>NUCLEOTIDE SEQUENCE [LARGE SCALE GENOMIC DNA]</scope>
</reference>
<name>A0A2M7AY14_9BACT</name>
<dbReference type="EMBL" id="PEVY01000015">
    <property type="protein sequence ID" value="PIU75449.1"/>
    <property type="molecule type" value="Genomic_DNA"/>
</dbReference>
<protein>
    <submittedName>
        <fullName evidence="1">Uncharacterized protein</fullName>
    </submittedName>
</protein>